<accession>A0AAD7U5L4</accession>
<dbReference type="PANTHER" id="PTHR12378:SF9">
    <property type="entry name" value="OS06G0107000 PROTEIN"/>
    <property type="match status" value="1"/>
</dbReference>
<protein>
    <recommendedName>
        <fullName evidence="8">WW domain-containing protein</fullName>
    </recommendedName>
</protein>
<dbReference type="InterPro" id="IPR042266">
    <property type="entry name" value="PPPDE_sf"/>
</dbReference>
<dbReference type="InterPro" id="IPR001202">
    <property type="entry name" value="WW_dom"/>
</dbReference>
<gene>
    <name evidence="6" type="ORF">CTAYLR_003092</name>
</gene>
<name>A0AAD7U5L4_9STRA</name>
<evidence type="ECO:0000313" key="7">
    <source>
        <dbReference type="Proteomes" id="UP001230188"/>
    </source>
</evidence>
<evidence type="ECO:0000313" key="6">
    <source>
        <dbReference type="EMBL" id="KAJ8598676.1"/>
    </source>
</evidence>
<evidence type="ECO:0000259" key="4">
    <source>
        <dbReference type="PROSITE" id="PS50020"/>
    </source>
</evidence>
<dbReference type="SMART" id="SM01179">
    <property type="entry name" value="DUF862"/>
    <property type="match status" value="1"/>
</dbReference>
<dbReference type="PANTHER" id="PTHR12378">
    <property type="entry name" value="DESUMOYLATING ISOPEPTIDASE"/>
    <property type="match status" value="1"/>
</dbReference>
<evidence type="ECO:0000259" key="5">
    <source>
        <dbReference type="PROSITE" id="PS51858"/>
    </source>
</evidence>
<reference evidence="6" key="1">
    <citation type="submission" date="2023-01" db="EMBL/GenBank/DDBJ databases">
        <title>Metagenome sequencing of chrysophaentin producing Chrysophaeum taylorii.</title>
        <authorList>
            <person name="Davison J."/>
            <person name="Bewley C."/>
        </authorList>
    </citation>
    <scope>NUCLEOTIDE SEQUENCE</scope>
    <source>
        <strain evidence="6">NIES-1699</strain>
    </source>
</reference>
<keyword evidence="3" id="KW-0378">Hydrolase</keyword>
<dbReference type="InterPro" id="IPR008580">
    <property type="entry name" value="PPPDE_dom"/>
</dbReference>
<organism evidence="6 7">
    <name type="scientific">Chrysophaeum taylorii</name>
    <dbReference type="NCBI Taxonomy" id="2483200"/>
    <lineage>
        <taxon>Eukaryota</taxon>
        <taxon>Sar</taxon>
        <taxon>Stramenopiles</taxon>
        <taxon>Ochrophyta</taxon>
        <taxon>Pelagophyceae</taxon>
        <taxon>Pelagomonadales</taxon>
        <taxon>Pelagomonadaceae</taxon>
        <taxon>Chrysophaeum</taxon>
    </lineage>
</organism>
<feature type="domain" description="PPPDE" evidence="5">
    <location>
        <begin position="108"/>
        <end position="244"/>
    </location>
</feature>
<dbReference type="PROSITE" id="PS51858">
    <property type="entry name" value="PPPDE"/>
    <property type="match status" value="1"/>
</dbReference>
<keyword evidence="7" id="KW-1185">Reference proteome</keyword>
<sequence length="350" mass="39855">MSSSLRRQRPSRVSARGKELPEGWLRWYDESSQSHYYEDPSGQTTWDDPTRWRLSDWIERLRGSSEQEENPPKSESMSMSIEEAFAACGGVREGFDERDAEDETELPSEAKLHVYDVSFRGAKVLNSVLMKRGGAYHTGIEIWNREWSYGASVEGCGIFSCAPRRCRPHEYRETISLGLSHKSELDVFDTLLRLAPYWSGDSYDVLRKNCNSFCIVFAGALGVDHVPAWIHSLGDGAAEFDDIARRAISNFWGPRRVDSASVVARAAVVADNFGAWQLDHFQTYEDAKRRYDDLPFTHAAVLFVRFDSDPPGAWHTAHRYGLRHAVHNIQRRFLVTKDLFKPTDTTPRAA</sequence>
<dbReference type="GO" id="GO:0016579">
    <property type="term" value="P:protein deubiquitination"/>
    <property type="evidence" value="ECO:0007669"/>
    <property type="project" value="TreeGrafter"/>
</dbReference>
<dbReference type="Proteomes" id="UP001230188">
    <property type="component" value="Unassembled WGS sequence"/>
</dbReference>
<evidence type="ECO:0000256" key="2">
    <source>
        <dbReference type="ARBA" id="ARBA00022670"/>
    </source>
</evidence>
<proteinExistence type="inferred from homology"/>
<feature type="domain" description="WW" evidence="4">
    <location>
        <begin position="18"/>
        <end position="51"/>
    </location>
</feature>
<dbReference type="InterPro" id="IPR036020">
    <property type="entry name" value="WW_dom_sf"/>
</dbReference>
<dbReference type="SUPFAM" id="SSF51045">
    <property type="entry name" value="WW domain"/>
    <property type="match status" value="1"/>
</dbReference>
<dbReference type="GO" id="GO:0006508">
    <property type="term" value="P:proteolysis"/>
    <property type="evidence" value="ECO:0007669"/>
    <property type="project" value="UniProtKB-KW"/>
</dbReference>
<comment type="similarity">
    <text evidence="1">Belongs to the DeSI family.</text>
</comment>
<evidence type="ECO:0008006" key="8">
    <source>
        <dbReference type="Google" id="ProtNLM"/>
    </source>
</evidence>
<dbReference type="PROSITE" id="PS50020">
    <property type="entry name" value="WW_DOMAIN_2"/>
    <property type="match status" value="1"/>
</dbReference>
<dbReference type="Gene3D" id="3.90.1720.30">
    <property type="entry name" value="PPPDE domains"/>
    <property type="match status" value="1"/>
</dbReference>
<dbReference type="GO" id="GO:0101005">
    <property type="term" value="F:deubiquitinase activity"/>
    <property type="evidence" value="ECO:0007669"/>
    <property type="project" value="TreeGrafter"/>
</dbReference>
<keyword evidence="2" id="KW-0645">Protease</keyword>
<evidence type="ECO:0000256" key="1">
    <source>
        <dbReference type="ARBA" id="ARBA00008140"/>
    </source>
</evidence>
<dbReference type="Pfam" id="PF05903">
    <property type="entry name" value="Peptidase_C97"/>
    <property type="match status" value="1"/>
</dbReference>
<dbReference type="CDD" id="cd00201">
    <property type="entry name" value="WW"/>
    <property type="match status" value="1"/>
</dbReference>
<evidence type="ECO:0000256" key="3">
    <source>
        <dbReference type="ARBA" id="ARBA00022801"/>
    </source>
</evidence>
<dbReference type="PROSITE" id="PS01159">
    <property type="entry name" value="WW_DOMAIN_1"/>
    <property type="match status" value="1"/>
</dbReference>
<comment type="caution">
    <text evidence="6">The sequence shown here is derived from an EMBL/GenBank/DDBJ whole genome shotgun (WGS) entry which is preliminary data.</text>
</comment>
<dbReference type="AlphaFoldDB" id="A0AAD7U5L4"/>
<dbReference type="EMBL" id="JAQMWT010000667">
    <property type="protein sequence ID" value="KAJ8598676.1"/>
    <property type="molecule type" value="Genomic_DNA"/>
</dbReference>